<gene>
    <name evidence="2" type="primary">thiW</name>
    <name evidence="2" type="ORF">FYJ74_04115</name>
</gene>
<proteinExistence type="predicted"/>
<dbReference type="NCBIfam" id="TIGR02359">
    <property type="entry name" value="thiW"/>
    <property type="match status" value="1"/>
</dbReference>
<feature type="transmembrane region" description="Helical" evidence="1">
    <location>
        <begin position="99"/>
        <end position="118"/>
    </location>
</feature>
<sequence length="176" mass="18202">MNNLRVRKIAFTAVLAAFAVVGSFISFPVFGAKCAPAQHLANILGAVFLGPLWNVAAAFVASLIRNLIGAGTPLAFPGSMCGALLAGVMYRAVRRLPAAWLGEIAGTGIIGGMLSYPVARFVLGNEKAALLTFVVPFLISSAGGAAIGAVITVAMEKLGLLEAERFFSGQRHGDAR</sequence>
<keyword evidence="1" id="KW-0812">Transmembrane</keyword>
<reference evidence="2 3" key="1">
    <citation type="submission" date="2019-08" db="EMBL/GenBank/DDBJ databases">
        <title>In-depth cultivation of the pig gut microbiome towards novel bacterial diversity and tailored functional studies.</title>
        <authorList>
            <person name="Wylensek D."/>
            <person name="Hitch T.C.A."/>
            <person name="Clavel T."/>
        </authorList>
    </citation>
    <scope>NUCLEOTIDE SEQUENCE [LARGE SCALE GENOMIC DNA]</scope>
    <source>
        <strain evidence="2 3">SM-530-WT-4B</strain>
    </source>
</reference>
<feature type="transmembrane region" description="Helical" evidence="1">
    <location>
        <begin position="130"/>
        <end position="155"/>
    </location>
</feature>
<dbReference type="RefSeq" id="WP_154528322.1">
    <property type="nucleotide sequence ID" value="NZ_JAXDZJ010000036.1"/>
</dbReference>
<dbReference type="Proteomes" id="UP000473699">
    <property type="component" value="Unassembled WGS sequence"/>
</dbReference>
<evidence type="ECO:0000256" key="1">
    <source>
        <dbReference type="SAM" id="Phobius"/>
    </source>
</evidence>
<dbReference type="AlphaFoldDB" id="A0A6L5YAQ6"/>
<dbReference type="InterPro" id="IPR012652">
    <property type="entry name" value="ThiW"/>
</dbReference>
<dbReference type="EMBL" id="VUNH01000003">
    <property type="protein sequence ID" value="MST55225.1"/>
    <property type="molecule type" value="Genomic_DNA"/>
</dbReference>
<evidence type="ECO:0000313" key="3">
    <source>
        <dbReference type="Proteomes" id="UP000473699"/>
    </source>
</evidence>
<feature type="transmembrane region" description="Helical" evidence="1">
    <location>
        <begin position="74"/>
        <end position="93"/>
    </location>
</feature>
<dbReference type="PIRSF" id="PIRSF024534">
    <property type="entry name" value="ThiW"/>
    <property type="match status" value="1"/>
</dbReference>
<name>A0A6L5YAQ6_9BACT</name>
<dbReference type="Gene3D" id="1.10.1760.20">
    <property type="match status" value="1"/>
</dbReference>
<protein>
    <submittedName>
        <fullName evidence="2">Energy coupling factor transporter S component ThiW</fullName>
    </submittedName>
</protein>
<comment type="caution">
    <text evidence="2">The sequence shown here is derived from an EMBL/GenBank/DDBJ whole genome shotgun (WGS) entry which is preliminary data.</text>
</comment>
<feature type="transmembrane region" description="Helical" evidence="1">
    <location>
        <begin position="41"/>
        <end position="62"/>
    </location>
</feature>
<keyword evidence="3" id="KW-1185">Reference proteome</keyword>
<keyword evidence="1" id="KW-0472">Membrane</keyword>
<dbReference type="Pfam" id="PF09512">
    <property type="entry name" value="ThiW"/>
    <property type="match status" value="1"/>
</dbReference>
<accession>A0A6L5YAQ6</accession>
<evidence type="ECO:0000313" key="2">
    <source>
        <dbReference type="EMBL" id="MST55225.1"/>
    </source>
</evidence>
<keyword evidence="1" id="KW-1133">Transmembrane helix</keyword>
<organism evidence="2 3">
    <name type="scientific">Pyramidobacter porci</name>
    <dbReference type="NCBI Taxonomy" id="2605789"/>
    <lineage>
        <taxon>Bacteria</taxon>
        <taxon>Thermotogati</taxon>
        <taxon>Synergistota</taxon>
        <taxon>Synergistia</taxon>
        <taxon>Synergistales</taxon>
        <taxon>Dethiosulfovibrionaceae</taxon>
        <taxon>Pyramidobacter</taxon>
    </lineage>
</organism>